<protein>
    <submittedName>
        <fullName evidence="1">Uncharacterized protein</fullName>
    </submittedName>
</protein>
<name>A0A0A8X2D7_MESS1</name>
<comment type="caution">
    <text evidence="1">The sequence shown here is derived from an EMBL/GenBank/DDBJ whole genome shotgun (WGS) entry which is preliminary data.</text>
</comment>
<reference evidence="1 2" key="1">
    <citation type="submission" date="2013-06" db="EMBL/GenBank/DDBJ databases">
        <title>Whole genome shotgun sequence of Bacillus selenatarsenatis SF-1.</title>
        <authorList>
            <person name="Kuroda M."/>
            <person name="Sei K."/>
            <person name="Yamashita M."/>
            <person name="Ike M."/>
        </authorList>
    </citation>
    <scope>NUCLEOTIDE SEQUENCE [LARGE SCALE GENOMIC DNA]</scope>
    <source>
        <strain evidence="1 2">SF-1</strain>
    </source>
</reference>
<dbReference type="Proteomes" id="UP000031014">
    <property type="component" value="Unassembled WGS sequence"/>
</dbReference>
<evidence type="ECO:0000313" key="2">
    <source>
        <dbReference type="Proteomes" id="UP000031014"/>
    </source>
</evidence>
<dbReference type="AlphaFoldDB" id="A0A0A8X2D7"/>
<dbReference type="STRING" id="1321606.SAMD00020551_2303"/>
<keyword evidence="2" id="KW-1185">Reference proteome</keyword>
<dbReference type="EMBL" id="BASE01000046">
    <property type="protein sequence ID" value="GAM14155.1"/>
    <property type="molecule type" value="Genomic_DNA"/>
</dbReference>
<evidence type="ECO:0000313" key="1">
    <source>
        <dbReference type="EMBL" id="GAM14155.1"/>
    </source>
</evidence>
<gene>
    <name evidence="1" type="ORF">SAMD00020551_2303</name>
</gene>
<proteinExistence type="predicted"/>
<organism evidence="1 2">
    <name type="scientific">Mesobacillus selenatarsenatis (strain DSM 18680 / JCM 14380 / FERM P-15431 / SF-1)</name>
    <dbReference type="NCBI Taxonomy" id="1321606"/>
    <lineage>
        <taxon>Bacteria</taxon>
        <taxon>Bacillati</taxon>
        <taxon>Bacillota</taxon>
        <taxon>Bacilli</taxon>
        <taxon>Bacillales</taxon>
        <taxon>Bacillaceae</taxon>
        <taxon>Mesobacillus</taxon>
    </lineage>
</organism>
<accession>A0A0A8X2D7</accession>
<sequence length="59" mass="7025">MAFRHIQKLILIVRPIAKTVDEIAYPRSAISIWTNFDVEYHIEKNNIITTTKEYMLVFE</sequence>